<name>A0A9N9DRI2_9GLOM</name>
<accession>A0A9N9DRI2</accession>
<evidence type="ECO:0000313" key="2">
    <source>
        <dbReference type="EMBL" id="CAG8644773.1"/>
    </source>
</evidence>
<keyword evidence="3" id="KW-1185">Reference proteome</keyword>
<protein>
    <submittedName>
        <fullName evidence="2">2862_t:CDS:1</fullName>
    </submittedName>
</protein>
<feature type="region of interest" description="Disordered" evidence="1">
    <location>
        <begin position="118"/>
        <end position="144"/>
    </location>
</feature>
<feature type="compositionally biased region" description="Low complexity" evidence="1">
    <location>
        <begin position="124"/>
        <end position="134"/>
    </location>
</feature>
<dbReference type="AlphaFoldDB" id="A0A9N9DRI2"/>
<dbReference type="EMBL" id="CAJVPL010004215">
    <property type="protein sequence ID" value="CAG8644773.1"/>
    <property type="molecule type" value="Genomic_DNA"/>
</dbReference>
<organism evidence="2 3">
    <name type="scientific">Ambispora gerdemannii</name>
    <dbReference type="NCBI Taxonomy" id="144530"/>
    <lineage>
        <taxon>Eukaryota</taxon>
        <taxon>Fungi</taxon>
        <taxon>Fungi incertae sedis</taxon>
        <taxon>Mucoromycota</taxon>
        <taxon>Glomeromycotina</taxon>
        <taxon>Glomeromycetes</taxon>
        <taxon>Archaeosporales</taxon>
        <taxon>Ambisporaceae</taxon>
        <taxon>Ambispora</taxon>
    </lineage>
</organism>
<proteinExistence type="predicted"/>
<feature type="non-terminal residue" evidence="2">
    <location>
        <position position="144"/>
    </location>
</feature>
<dbReference type="Proteomes" id="UP000789831">
    <property type="component" value="Unassembled WGS sequence"/>
</dbReference>
<comment type="caution">
    <text evidence="2">The sequence shown here is derived from an EMBL/GenBank/DDBJ whole genome shotgun (WGS) entry which is preliminary data.</text>
</comment>
<gene>
    <name evidence="2" type="ORF">AGERDE_LOCUS11145</name>
</gene>
<sequence>RRELEALLKKNITTKRTIIEGGGYTTTTSSSSATSQASQVALLASMSEQERIKYLATLSLTERRELEALLKNNTTTIKQTTTTTYYDDDPNIPGPERVEVTTTEDITTDAETKIITPESEDLETTGATETFITTSSGSGVKVGY</sequence>
<reference evidence="2" key="1">
    <citation type="submission" date="2021-06" db="EMBL/GenBank/DDBJ databases">
        <authorList>
            <person name="Kallberg Y."/>
            <person name="Tangrot J."/>
            <person name="Rosling A."/>
        </authorList>
    </citation>
    <scope>NUCLEOTIDE SEQUENCE</scope>
    <source>
        <strain evidence="2">MT106</strain>
    </source>
</reference>
<evidence type="ECO:0000313" key="3">
    <source>
        <dbReference type="Proteomes" id="UP000789831"/>
    </source>
</evidence>
<evidence type="ECO:0000256" key="1">
    <source>
        <dbReference type="SAM" id="MobiDB-lite"/>
    </source>
</evidence>